<proteinExistence type="predicted"/>
<reference evidence="9 10" key="1">
    <citation type="submission" date="2024-03" db="EMBL/GenBank/DDBJ databases">
        <title>Adaptation during the transition from Ophiocordyceps entomopathogen to insect associate is accompanied by gene loss and intensified selection.</title>
        <authorList>
            <person name="Ward C.M."/>
            <person name="Onetto C.A."/>
            <person name="Borneman A.R."/>
        </authorList>
    </citation>
    <scope>NUCLEOTIDE SEQUENCE [LARGE SCALE GENOMIC DNA]</scope>
    <source>
        <strain evidence="9">AWRI1</strain>
        <tissue evidence="9">Single Adult Female</tissue>
    </source>
</reference>
<dbReference type="GO" id="GO:0046974">
    <property type="term" value="F:histone H3K9 methyltransferase activity"/>
    <property type="evidence" value="ECO:0007669"/>
    <property type="project" value="TreeGrafter"/>
</dbReference>
<dbReference type="InterPro" id="IPR007728">
    <property type="entry name" value="Pre-SET_dom"/>
</dbReference>
<dbReference type="AlphaFoldDB" id="A0AAN9XZZ5"/>
<keyword evidence="6" id="KW-0479">Metal-binding</keyword>
<keyword evidence="7" id="KW-0862">Zinc</keyword>
<evidence type="ECO:0000313" key="10">
    <source>
        <dbReference type="Proteomes" id="UP001367676"/>
    </source>
</evidence>
<dbReference type="Pfam" id="PF05033">
    <property type="entry name" value="Pre-SET"/>
    <property type="match status" value="1"/>
</dbReference>
<keyword evidence="5" id="KW-0949">S-adenosyl-L-methionine</keyword>
<dbReference type="Gene3D" id="2.170.270.10">
    <property type="entry name" value="SET domain"/>
    <property type="match status" value="1"/>
</dbReference>
<evidence type="ECO:0000256" key="7">
    <source>
        <dbReference type="ARBA" id="ARBA00022833"/>
    </source>
</evidence>
<evidence type="ECO:0000256" key="6">
    <source>
        <dbReference type="ARBA" id="ARBA00022723"/>
    </source>
</evidence>
<evidence type="ECO:0000256" key="3">
    <source>
        <dbReference type="ARBA" id="ARBA00022603"/>
    </source>
</evidence>
<dbReference type="InterPro" id="IPR050973">
    <property type="entry name" value="H3K9_Histone-Lys_N-MTase"/>
</dbReference>
<dbReference type="SMART" id="SM00468">
    <property type="entry name" value="PreSET"/>
    <property type="match status" value="1"/>
</dbReference>
<name>A0AAN9XZZ5_9HEMI</name>
<organism evidence="9 10">
    <name type="scientific">Parthenolecanium corni</name>
    <dbReference type="NCBI Taxonomy" id="536013"/>
    <lineage>
        <taxon>Eukaryota</taxon>
        <taxon>Metazoa</taxon>
        <taxon>Ecdysozoa</taxon>
        <taxon>Arthropoda</taxon>
        <taxon>Hexapoda</taxon>
        <taxon>Insecta</taxon>
        <taxon>Pterygota</taxon>
        <taxon>Neoptera</taxon>
        <taxon>Paraneoptera</taxon>
        <taxon>Hemiptera</taxon>
        <taxon>Sternorrhyncha</taxon>
        <taxon>Coccoidea</taxon>
        <taxon>Coccidae</taxon>
        <taxon>Parthenolecanium</taxon>
    </lineage>
</organism>
<evidence type="ECO:0000259" key="8">
    <source>
        <dbReference type="PROSITE" id="PS50280"/>
    </source>
</evidence>
<protein>
    <recommendedName>
        <fullName evidence="8">SET domain-containing protein</fullName>
    </recommendedName>
</protein>
<dbReference type="PROSITE" id="PS50280">
    <property type="entry name" value="SET"/>
    <property type="match status" value="1"/>
</dbReference>
<dbReference type="GO" id="GO:0005694">
    <property type="term" value="C:chromosome"/>
    <property type="evidence" value="ECO:0007669"/>
    <property type="project" value="UniProtKB-SubCell"/>
</dbReference>
<dbReference type="SUPFAM" id="SSF82199">
    <property type="entry name" value="SET domain"/>
    <property type="match status" value="1"/>
</dbReference>
<dbReference type="EMBL" id="JBBCAQ010000036">
    <property type="protein sequence ID" value="KAK7575655.1"/>
    <property type="molecule type" value="Genomic_DNA"/>
</dbReference>
<keyword evidence="3" id="KW-0489">Methyltransferase</keyword>
<evidence type="ECO:0000313" key="9">
    <source>
        <dbReference type="EMBL" id="KAK7575655.1"/>
    </source>
</evidence>
<dbReference type="InterPro" id="IPR046341">
    <property type="entry name" value="SET_dom_sf"/>
</dbReference>
<comment type="caution">
    <text evidence="9">The sequence shown here is derived from an EMBL/GenBank/DDBJ whole genome shotgun (WGS) entry which is preliminary data.</text>
</comment>
<keyword evidence="10" id="KW-1185">Reference proteome</keyword>
<dbReference type="SMART" id="SM00317">
    <property type="entry name" value="SET"/>
    <property type="match status" value="1"/>
</dbReference>
<evidence type="ECO:0000256" key="5">
    <source>
        <dbReference type="ARBA" id="ARBA00022691"/>
    </source>
</evidence>
<dbReference type="InterPro" id="IPR001214">
    <property type="entry name" value="SET_dom"/>
</dbReference>
<dbReference type="PANTHER" id="PTHR46223:SF4">
    <property type="entry name" value="HISTONE-LYSINE N-METHYLTRANSFERASE-RELATED"/>
    <property type="match status" value="1"/>
</dbReference>
<dbReference type="Proteomes" id="UP001367676">
    <property type="component" value="Unassembled WGS sequence"/>
</dbReference>
<keyword evidence="2" id="KW-0158">Chromosome</keyword>
<dbReference type="PANTHER" id="PTHR46223">
    <property type="entry name" value="HISTONE-LYSINE N-METHYLTRANSFERASE SUV39H"/>
    <property type="match status" value="1"/>
</dbReference>
<evidence type="ECO:0000256" key="1">
    <source>
        <dbReference type="ARBA" id="ARBA00004286"/>
    </source>
</evidence>
<sequence>MNLEFHCDDEIEKIIGHDIRNDTRIFLVQLKKSKRTVWIPLTHRRILSENLILDYYTRHNIKAADLPPISRQKRADDLFKFLSQVSNDELSLFARRFDNLNALPPSNMKALKHNLFHCVPLPVTGDIQMNKTEMANLRHKVLIEVCHERRNKQLTELQAKEWSLNLMSDNDEPIFLENNVDFAQFPEFKYVNHFVAGEGVHIQNTLPDDLGCGFDTPSNGTHTCDKKCICMVIFDVKPAYNKNGQMILNHGERIHECNKKCRCDDSCRFRVIQKKSQIPFLIFRCANGTGWGVKTLKPLPKGTYIGRYFGKVILWEEAESLPTSGGRRDYLFDIDYLIGDNGHCKYTVDAFDYGNFTRFINHSCSPNLVVHHAWINMLDDNLHDLAFFTSKSVDYGEELTFDYHKAFTNCKCSSYECIQRRS</sequence>
<gene>
    <name evidence="9" type="ORF">V9T40_011941</name>
</gene>
<dbReference type="GO" id="GO:0032259">
    <property type="term" value="P:methylation"/>
    <property type="evidence" value="ECO:0007669"/>
    <property type="project" value="UniProtKB-KW"/>
</dbReference>
<accession>A0AAN9XZZ5</accession>
<dbReference type="GO" id="GO:0005634">
    <property type="term" value="C:nucleus"/>
    <property type="evidence" value="ECO:0007669"/>
    <property type="project" value="InterPro"/>
</dbReference>
<dbReference type="GO" id="GO:0008270">
    <property type="term" value="F:zinc ion binding"/>
    <property type="evidence" value="ECO:0007669"/>
    <property type="project" value="InterPro"/>
</dbReference>
<dbReference type="Pfam" id="PF00856">
    <property type="entry name" value="SET"/>
    <property type="match status" value="1"/>
</dbReference>
<comment type="subcellular location">
    <subcellularLocation>
        <location evidence="1">Chromosome</location>
    </subcellularLocation>
</comment>
<feature type="domain" description="SET" evidence="8">
    <location>
        <begin position="269"/>
        <end position="404"/>
    </location>
</feature>
<evidence type="ECO:0000256" key="4">
    <source>
        <dbReference type="ARBA" id="ARBA00022679"/>
    </source>
</evidence>
<keyword evidence="4" id="KW-0808">Transferase</keyword>
<evidence type="ECO:0000256" key="2">
    <source>
        <dbReference type="ARBA" id="ARBA00022454"/>
    </source>
</evidence>